<evidence type="ECO:0000259" key="2">
    <source>
        <dbReference type="Pfam" id="PF07589"/>
    </source>
</evidence>
<organism evidence="3 4">
    <name type="scientific">Candidatus Aquitaenariimonas noxiae</name>
    <dbReference type="NCBI Taxonomy" id="1974741"/>
    <lineage>
        <taxon>Bacteria</taxon>
        <taxon>Pseudomonadati</taxon>
        <taxon>Candidatus Omnitrophota</taxon>
        <taxon>Candidatus Aquitaenariimonas</taxon>
    </lineage>
</organism>
<evidence type="ECO:0000313" key="4">
    <source>
        <dbReference type="Proteomes" id="UP000230052"/>
    </source>
</evidence>
<feature type="domain" description="Ice-binding protein C-terminal" evidence="2">
    <location>
        <begin position="85"/>
        <end position="103"/>
    </location>
</feature>
<protein>
    <recommendedName>
        <fullName evidence="2">Ice-binding protein C-terminal domain-containing protein</fullName>
    </recommendedName>
</protein>
<gene>
    <name evidence="3" type="ORF">COS99_02865</name>
</gene>
<dbReference type="Proteomes" id="UP000230052">
    <property type="component" value="Unassembled WGS sequence"/>
</dbReference>
<keyword evidence="1" id="KW-0812">Transmembrane</keyword>
<feature type="transmembrane region" description="Helical" evidence="1">
    <location>
        <begin position="89"/>
        <end position="106"/>
    </location>
</feature>
<keyword evidence="1" id="KW-1133">Transmembrane helix</keyword>
<evidence type="ECO:0000313" key="3">
    <source>
        <dbReference type="EMBL" id="PIU41935.1"/>
    </source>
</evidence>
<evidence type="ECO:0000256" key="1">
    <source>
        <dbReference type="SAM" id="Phobius"/>
    </source>
</evidence>
<dbReference type="NCBIfam" id="TIGR02595">
    <property type="entry name" value="PEP_CTERM"/>
    <property type="match status" value="1"/>
</dbReference>
<accession>A0A2J0KU44</accession>
<reference evidence="3 4" key="1">
    <citation type="submission" date="2017-09" db="EMBL/GenBank/DDBJ databases">
        <title>Depth-based differentiation of microbial function through sediment-hosted aquifers and enrichment of novel symbionts in the deep terrestrial subsurface.</title>
        <authorList>
            <person name="Probst A.J."/>
            <person name="Ladd B."/>
            <person name="Jarett J.K."/>
            <person name="Geller-Mcgrath D.E."/>
            <person name="Sieber C.M."/>
            <person name="Emerson J.B."/>
            <person name="Anantharaman K."/>
            <person name="Thomas B.C."/>
            <person name="Malmstrom R."/>
            <person name="Stieglmeier M."/>
            <person name="Klingl A."/>
            <person name="Woyke T."/>
            <person name="Ryan C.M."/>
            <person name="Banfield J.F."/>
        </authorList>
    </citation>
    <scope>NUCLEOTIDE SEQUENCE [LARGE SCALE GENOMIC DNA]</scope>
    <source>
        <strain evidence="3">CG07_land_8_20_14_0_80_42_15</strain>
    </source>
</reference>
<dbReference type="Pfam" id="PF07589">
    <property type="entry name" value="PEP-CTERM"/>
    <property type="match status" value="1"/>
</dbReference>
<comment type="caution">
    <text evidence="3">The sequence shown here is derived from an EMBL/GenBank/DDBJ whole genome shotgun (WGS) entry which is preliminary data.</text>
</comment>
<dbReference type="EMBL" id="PEWV01000027">
    <property type="protein sequence ID" value="PIU41935.1"/>
    <property type="molecule type" value="Genomic_DNA"/>
</dbReference>
<sequence>MILTYNINDLAEVNLYKMDHTFLGSGTGAFGNFAGGIVEVSFAQSLVPSYLEPAENTDVGIYLVMENAGGDPDDRMPNAGWIYHTPEPTSMMLLGMGLIGLFGAGAKKRFQA</sequence>
<keyword evidence="1" id="KW-0472">Membrane</keyword>
<name>A0A2J0KU44_9BACT</name>
<dbReference type="InterPro" id="IPR013424">
    <property type="entry name" value="Ice-binding_C"/>
</dbReference>
<proteinExistence type="predicted"/>
<dbReference type="AlphaFoldDB" id="A0A2J0KU44"/>